<dbReference type="EMBL" id="JUGD01000022">
    <property type="protein sequence ID" value="RAM63168.1"/>
    <property type="molecule type" value="Genomic_DNA"/>
</dbReference>
<dbReference type="PANTHER" id="PTHR42949">
    <property type="entry name" value="ANAEROBIC GLYCEROL-3-PHOSPHATE DEHYDROGENASE SUBUNIT B"/>
    <property type="match status" value="1"/>
</dbReference>
<keyword evidence="4" id="KW-1185">Reference proteome</keyword>
<dbReference type="InterPro" id="IPR036188">
    <property type="entry name" value="FAD/NAD-bd_sf"/>
</dbReference>
<dbReference type="Proteomes" id="UP000248631">
    <property type="component" value="Unassembled WGS sequence"/>
</dbReference>
<dbReference type="Pfam" id="PF07992">
    <property type="entry name" value="Pyr_redox_2"/>
    <property type="match status" value="1"/>
</dbReference>
<feature type="domain" description="FAD/NAD(P)-binding" evidence="2">
    <location>
        <begin position="7"/>
        <end position="301"/>
    </location>
</feature>
<evidence type="ECO:0000259" key="2">
    <source>
        <dbReference type="Pfam" id="PF07992"/>
    </source>
</evidence>
<comment type="caution">
    <text evidence="3">The sequence shown here is derived from an EMBL/GenBank/DDBJ whole genome shotgun (WGS) entry which is preliminary data.</text>
</comment>
<keyword evidence="1" id="KW-0560">Oxidoreductase</keyword>
<protein>
    <submittedName>
        <fullName evidence="3">Pyridine nucleotide-disulfide oxidoreductase</fullName>
    </submittedName>
</protein>
<dbReference type="PANTHER" id="PTHR42949:SF3">
    <property type="entry name" value="ANAEROBIC GLYCEROL-3-PHOSPHATE DEHYDROGENASE SUBUNIT B"/>
    <property type="match status" value="1"/>
</dbReference>
<dbReference type="Gene3D" id="3.50.50.60">
    <property type="entry name" value="FAD/NAD(P)-binding domain"/>
    <property type="match status" value="2"/>
</dbReference>
<dbReference type="PRINTS" id="PR00368">
    <property type="entry name" value="FADPNR"/>
</dbReference>
<name>A0ABX9BYZ9_9BURK</name>
<reference evidence="3 4" key="1">
    <citation type="submission" date="2014-12" db="EMBL/GenBank/DDBJ databases">
        <title>Complete genome sequence of Herbaspirillum rubrisubalbicans Os38.</title>
        <authorList>
            <person name="Chen M."/>
            <person name="An Q."/>
        </authorList>
    </citation>
    <scope>NUCLEOTIDE SEQUENCE [LARGE SCALE GENOMIC DNA]</scope>
    <source>
        <strain evidence="3 4">Os38</strain>
    </source>
</reference>
<proteinExistence type="predicted"/>
<dbReference type="InterPro" id="IPR051691">
    <property type="entry name" value="Metab_Enz_Cyan_OpOx_G3PDH"/>
</dbReference>
<dbReference type="InterPro" id="IPR023753">
    <property type="entry name" value="FAD/NAD-binding_dom"/>
</dbReference>
<gene>
    <name evidence="3" type="ORF">RB24_17765</name>
</gene>
<evidence type="ECO:0000256" key="1">
    <source>
        <dbReference type="ARBA" id="ARBA00023002"/>
    </source>
</evidence>
<dbReference type="PRINTS" id="PR00469">
    <property type="entry name" value="PNDRDTASEII"/>
</dbReference>
<dbReference type="RefSeq" id="WP_112069224.1">
    <property type="nucleotide sequence ID" value="NZ_JUGD01000022.1"/>
</dbReference>
<sequence length="408" mass="44076">MSSPAIDVLIVGGGPAGVAAALALRKSGVHKVVLLDREAELGGATRHCSHSPFGMLEYKRVFIGAAYGRRLAADARAAGVDIRTQHSVIRFEGESSVLVSSPKGVETLSARRIITTTGARETPRSARLISGERPIGVITTGTLQAYVAFHGLMPFRRPVIVGSEMVSMSAILTCLSHGAKPVALVESGPQAVARAPFTWLPRVVGIPFHLDTTIADIWGKERVEAVSLKSGDQIRKLQCDGVLLTGQFTPESTLFLNAEYGVQRGSAGPCVDQDGRLQNPYHFAAGNVLRGVETGGWAFREGRSVGRVVANDLLLGACSADAIPVQYDTPIKLVVPGMVRKSQIAQSAFTHFQVRVTRRVQGEISLRIDGKTVWQQRTKWLPERRILVPIPREASNARTIEFSFQESQ</sequence>
<accession>A0ABX9BYZ9</accession>
<organism evidence="3 4">
    <name type="scientific">Herbaspirillum rubrisubalbicans</name>
    <dbReference type="NCBI Taxonomy" id="80842"/>
    <lineage>
        <taxon>Bacteria</taxon>
        <taxon>Pseudomonadati</taxon>
        <taxon>Pseudomonadota</taxon>
        <taxon>Betaproteobacteria</taxon>
        <taxon>Burkholderiales</taxon>
        <taxon>Oxalobacteraceae</taxon>
        <taxon>Herbaspirillum</taxon>
    </lineage>
</organism>
<evidence type="ECO:0000313" key="4">
    <source>
        <dbReference type="Proteomes" id="UP000248631"/>
    </source>
</evidence>
<evidence type="ECO:0000313" key="3">
    <source>
        <dbReference type="EMBL" id="RAM63168.1"/>
    </source>
</evidence>
<dbReference type="SUPFAM" id="SSF51905">
    <property type="entry name" value="FAD/NAD(P)-binding domain"/>
    <property type="match status" value="1"/>
</dbReference>